<protein>
    <submittedName>
        <fullName evidence="1">Uncharacterized protein</fullName>
    </submittedName>
</protein>
<dbReference type="Proteomes" id="UP000308600">
    <property type="component" value="Unassembled WGS sequence"/>
</dbReference>
<keyword evidence="2" id="KW-1185">Reference proteome</keyword>
<evidence type="ECO:0000313" key="2">
    <source>
        <dbReference type="Proteomes" id="UP000308600"/>
    </source>
</evidence>
<accession>A0ACD3APQ2</accession>
<gene>
    <name evidence="1" type="ORF">BDN72DRAFT_842960</name>
</gene>
<reference evidence="1 2" key="1">
    <citation type="journal article" date="2019" name="Nat. Ecol. Evol.">
        <title>Megaphylogeny resolves global patterns of mushroom evolution.</title>
        <authorList>
            <person name="Varga T."/>
            <person name="Krizsan K."/>
            <person name="Foldi C."/>
            <person name="Dima B."/>
            <person name="Sanchez-Garcia M."/>
            <person name="Sanchez-Ramirez S."/>
            <person name="Szollosi G.J."/>
            <person name="Szarkandi J.G."/>
            <person name="Papp V."/>
            <person name="Albert L."/>
            <person name="Andreopoulos W."/>
            <person name="Angelini C."/>
            <person name="Antonin V."/>
            <person name="Barry K.W."/>
            <person name="Bougher N.L."/>
            <person name="Buchanan P."/>
            <person name="Buyck B."/>
            <person name="Bense V."/>
            <person name="Catcheside P."/>
            <person name="Chovatia M."/>
            <person name="Cooper J."/>
            <person name="Damon W."/>
            <person name="Desjardin D."/>
            <person name="Finy P."/>
            <person name="Geml J."/>
            <person name="Haridas S."/>
            <person name="Hughes K."/>
            <person name="Justo A."/>
            <person name="Karasinski D."/>
            <person name="Kautmanova I."/>
            <person name="Kiss B."/>
            <person name="Kocsube S."/>
            <person name="Kotiranta H."/>
            <person name="LaButti K.M."/>
            <person name="Lechner B.E."/>
            <person name="Liimatainen K."/>
            <person name="Lipzen A."/>
            <person name="Lukacs Z."/>
            <person name="Mihaltcheva S."/>
            <person name="Morgado L.N."/>
            <person name="Niskanen T."/>
            <person name="Noordeloos M.E."/>
            <person name="Ohm R.A."/>
            <person name="Ortiz-Santana B."/>
            <person name="Ovrebo C."/>
            <person name="Racz N."/>
            <person name="Riley R."/>
            <person name="Savchenko A."/>
            <person name="Shiryaev A."/>
            <person name="Soop K."/>
            <person name="Spirin V."/>
            <person name="Szebenyi C."/>
            <person name="Tomsovsky M."/>
            <person name="Tulloss R.E."/>
            <person name="Uehling J."/>
            <person name="Grigoriev I.V."/>
            <person name="Vagvolgyi C."/>
            <person name="Papp T."/>
            <person name="Martin F.M."/>
            <person name="Miettinen O."/>
            <person name="Hibbett D.S."/>
            <person name="Nagy L.G."/>
        </authorList>
    </citation>
    <scope>NUCLEOTIDE SEQUENCE [LARGE SCALE GENOMIC DNA]</scope>
    <source>
        <strain evidence="1 2">NL-1719</strain>
    </source>
</reference>
<dbReference type="EMBL" id="ML208374">
    <property type="protein sequence ID" value="TFK67526.1"/>
    <property type="molecule type" value="Genomic_DNA"/>
</dbReference>
<sequence length="605" mass="68668">MTVTTNPQTNPFMLHPPVRIHCPNVPLDDQQKLDEEISRLEAHLISLKLARNALSPVAQLHPEILQEIFFLTHISSPQFSRGKVLLTLTWVSHTWRELARSTSDLWIYVDFNHPEWRQAAIYLARDRELSLDLDFTSQNGWRDWYTFGPLHLSNLYRTKTLEIHSTFRVSVRLYLEAIPEWANPAPTLTELTLNCVSIPSTIFSGVCPCLESLHLMACKMDWATLPVLLAGSMLKELDISMPDQEIPVNHFIGILQFVAPTLEWLKLCNLLVVNSESSTPDVELVQVDPKNLKGLSIYKDDPNPIKEFLTQILFPRHTDTEIRTTWDLAVIEALASSKDISGWETDRLEVDVSISGNIVLRVRKTGSDLKLKTSHFVDVDVIGDNANLTNIQHNNVALPTTTTSNLLAPSPIDVDDPLIQTIEDQFFFSNAGNLRWLDYFSQLTTIHEVRFDKYFINSFTFYINAQIHELHNTLLGGDHMDLADGDTPGLELELDQARKLRGQSIISFHDLRTLEIHDGITSTSMLSFTEDDVNSLRRWLEWRNKLGVRLNRLILVEVVESVSWAHEVFDEVVDELELVDGTVKEHWEADDAGGVEGVAGSDGVE</sequence>
<organism evidence="1 2">
    <name type="scientific">Pluteus cervinus</name>
    <dbReference type="NCBI Taxonomy" id="181527"/>
    <lineage>
        <taxon>Eukaryota</taxon>
        <taxon>Fungi</taxon>
        <taxon>Dikarya</taxon>
        <taxon>Basidiomycota</taxon>
        <taxon>Agaricomycotina</taxon>
        <taxon>Agaricomycetes</taxon>
        <taxon>Agaricomycetidae</taxon>
        <taxon>Agaricales</taxon>
        <taxon>Pluteineae</taxon>
        <taxon>Pluteaceae</taxon>
        <taxon>Pluteus</taxon>
    </lineage>
</organism>
<name>A0ACD3APQ2_9AGAR</name>
<proteinExistence type="predicted"/>
<evidence type="ECO:0000313" key="1">
    <source>
        <dbReference type="EMBL" id="TFK67526.1"/>
    </source>
</evidence>